<keyword evidence="5 8" id="KW-1133">Transmembrane helix</keyword>
<evidence type="ECO:0000313" key="11">
    <source>
        <dbReference type="RefSeq" id="XP_004490099.1"/>
    </source>
</evidence>
<evidence type="ECO:0000256" key="8">
    <source>
        <dbReference type="SAM" id="Phobius"/>
    </source>
</evidence>
<organism evidence="10 11">
    <name type="scientific">Cicer arietinum</name>
    <name type="common">Chickpea</name>
    <name type="synonym">Garbanzo</name>
    <dbReference type="NCBI Taxonomy" id="3827"/>
    <lineage>
        <taxon>Eukaryota</taxon>
        <taxon>Viridiplantae</taxon>
        <taxon>Streptophyta</taxon>
        <taxon>Embryophyta</taxon>
        <taxon>Tracheophyta</taxon>
        <taxon>Spermatophyta</taxon>
        <taxon>Magnoliopsida</taxon>
        <taxon>eudicotyledons</taxon>
        <taxon>Gunneridae</taxon>
        <taxon>Pentapetalae</taxon>
        <taxon>rosids</taxon>
        <taxon>fabids</taxon>
        <taxon>Fabales</taxon>
        <taxon>Fabaceae</taxon>
        <taxon>Papilionoideae</taxon>
        <taxon>50 kb inversion clade</taxon>
        <taxon>NPAAA clade</taxon>
        <taxon>Hologalegina</taxon>
        <taxon>IRL clade</taxon>
        <taxon>Cicereae</taxon>
        <taxon>Cicer</taxon>
    </lineage>
</organism>
<keyword evidence="10" id="KW-1185">Reference proteome</keyword>
<evidence type="ECO:0000256" key="6">
    <source>
        <dbReference type="ARBA" id="ARBA00023136"/>
    </source>
</evidence>
<dbReference type="SMART" id="SM01190">
    <property type="entry name" value="EMP24_GP25L"/>
    <property type="match status" value="1"/>
</dbReference>
<evidence type="ECO:0000259" key="9">
    <source>
        <dbReference type="PROSITE" id="PS50866"/>
    </source>
</evidence>
<name>A0A1S2XJ31_CICAR</name>
<dbReference type="PROSITE" id="PS50866">
    <property type="entry name" value="GOLD"/>
    <property type="match status" value="1"/>
</dbReference>
<keyword evidence="6 8" id="KW-0472">Membrane</keyword>
<evidence type="ECO:0000256" key="2">
    <source>
        <dbReference type="ARBA" id="ARBA00007104"/>
    </source>
</evidence>
<dbReference type="GO" id="GO:0016020">
    <property type="term" value="C:membrane"/>
    <property type="evidence" value="ECO:0007669"/>
    <property type="project" value="UniProtKB-SubCell"/>
</dbReference>
<dbReference type="InterPro" id="IPR015720">
    <property type="entry name" value="Emp24-like"/>
</dbReference>
<dbReference type="AlphaFoldDB" id="A0A1S2XJ31"/>
<feature type="transmembrane region" description="Helical" evidence="8">
    <location>
        <begin position="190"/>
        <end position="210"/>
    </location>
</feature>
<dbReference type="GeneID" id="101508924"/>
<feature type="domain" description="GOLD" evidence="9">
    <location>
        <begin position="41"/>
        <end position="132"/>
    </location>
</feature>
<dbReference type="RefSeq" id="XP_004490099.1">
    <property type="nucleotide sequence ID" value="XM_004490042.2"/>
</dbReference>
<dbReference type="Proteomes" id="UP000087171">
    <property type="component" value="Chromosome Ca2"/>
</dbReference>
<dbReference type="STRING" id="3827.A0A1S2XJ31"/>
<evidence type="ECO:0000256" key="4">
    <source>
        <dbReference type="ARBA" id="ARBA00022729"/>
    </source>
</evidence>
<evidence type="ECO:0000256" key="3">
    <source>
        <dbReference type="ARBA" id="ARBA00022692"/>
    </source>
</evidence>
<dbReference type="OrthoDB" id="759142at2759"/>
<evidence type="ECO:0000256" key="5">
    <source>
        <dbReference type="ARBA" id="ARBA00022989"/>
    </source>
</evidence>
<proteinExistence type="inferred from homology"/>
<dbReference type="InterPro" id="IPR009038">
    <property type="entry name" value="GOLD_dom"/>
</dbReference>
<accession>A0A1S2XJ31</accession>
<evidence type="ECO:0000256" key="7">
    <source>
        <dbReference type="RuleBase" id="RU003827"/>
    </source>
</evidence>
<evidence type="ECO:0000256" key="1">
    <source>
        <dbReference type="ARBA" id="ARBA00004479"/>
    </source>
</evidence>
<comment type="similarity">
    <text evidence="2 7">Belongs to the EMP24/GP25L family.</text>
</comment>
<comment type="subcellular location">
    <subcellularLocation>
        <location evidence="1 7">Membrane</location>
        <topology evidence="1 7">Single-pass type I membrane protein</topology>
    </subcellularLocation>
</comment>
<reference evidence="11" key="2">
    <citation type="submission" date="2025-08" db="UniProtKB">
        <authorList>
            <consortium name="RefSeq"/>
        </authorList>
    </citation>
    <scope>IDENTIFICATION</scope>
    <source>
        <tissue evidence="11">Etiolated seedlings</tissue>
    </source>
</reference>
<reference evidence="10" key="1">
    <citation type="journal article" date="2013" name="Nat. Biotechnol.">
        <title>Draft genome sequence of chickpea (Cicer arietinum) provides a resource for trait improvement.</title>
        <authorList>
            <person name="Varshney R.K."/>
            <person name="Song C."/>
            <person name="Saxena R.K."/>
            <person name="Azam S."/>
            <person name="Yu S."/>
            <person name="Sharpe A.G."/>
            <person name="Cannon S."/>
            <person name="Baek J."/>
            <person name="Rosen B.D."/>
            <person name="Tar'an B."/>
            <person name="Millan T."/>
            <person name="Zhang X."/>
            <person name="Ramsay L.D."/>
            <person name="Iwata A."/>
            <person name="Wang Y."/>
            <person name="Nelson W."/>
            <person name="Farmer A.D."/>
            <person name="Gaur P.M."/>
            <person name="Soderlund C."/>
            <person name="Penmetsa R.V."/>
            <person name="Xu C."/>
            <person name="Bharti A.K."/>
            <person name="He W."/>
            <person name="Winter P."/>
            <person name="Zhao S."/>
            <person name="Hane J.K."/>
            <person name="Carrasquilla-Garcia N."/>
            <person name="Condie J.A."/>
            <person name="Upadhyaya H.D."/>
            <person name="Luo M.C."/>
            <person name="Thudi M."/>
            <person name="Gowda C.L."/>
            <person name="Singh N.P."/>
            <person name="Lichtenzveig J."/>
            <person name="Gali K.K."/>
            <person name="Rubio J."/>
            <person name="Nadarajan N."/>
            <person name="Dolezel J."/>
            <person name="Bansal K.C."/>
            <person name="Xu X."/>
            <person name="Edwards D."/>
            <person name="Zhang G."/>
            <person name="Kahl G."/>
            <person name="Gil J."/>
            <person name="Singh K.B."/>
            <person name="Datta S.K."/>
            <person name="Jackson S.A."/>
            <person name="Wang J."/>
            <person name="Cook D.R."/>
        </authorList>
    </citation>
    <scope>NUCLEOTIDE SEQUENCE [LARGE SCALE GENOMIC DNA]</scope>
    <source>
        <strain evidence="10">cv. CDC Frontier</strain>
    </source>
</reference>
<dbReference type="PaxDb" id="3827-XP_004490099.1"/>
<dbReference type="PANTHER" id="PTHR22811">
    <property type="entry name" value="TRANSMEMBRANE EMP24 DOMAIN-CONTAINING PROTEIN"/>
    <property type="match status" value="1"/>
</dbReference>
<dbReference type="Pfam" id="PF01105">
    <property type="entry name" value="EMP24_GP25L"/>
    <property type="match status" value="1"/>
</dbReference>
<evidence type="ECO:0000313" key="10">
    <source>
        <dbReference type="Proteomes" id="UP000087171"/>
    </source>
</evidence>
<protein>
    <submittedName>
        <fullName evidence="11">Transmembrane emp24 domain-containing protein p24delta9-like</fullName>
    </submittedName>
</protein>
<keyword evidence="3 7" id="KW-0812">Transmembrane</keyword>
<sequence length="222" mass="25285">MNMLEFNTRKSYLLFLVGVALGLFSYSVESMRFDLPHGKTNRCFSENVKKSSMVVGNYSIVNSNNGHPLPANHIIDVRVSTDGGRAPYHVAEGVQSGQFAFTAYQSGDYSVCFVDTNDDPQVTLSVDLEWKTGVATINYPNIVKRNLVDRMALDVIYLHKVAVSIMDEMLYLREENDQMLMLNYTTDTKMFWLSFVSFLVCFSVAGLQLWHLKTFFEKKKII</sequence>
<keyword evidence="4" id="KW-0732">Signal</keyword>
<dbReference type="KEGG" id="cam:101508924"/>
<dbReference type="eggNOG" id="KOG1691">
    <property type="taxonomic scope" value="Eukaryota"/>
</dbReference>
<gene>
    <name evidence="11" type="primary">LOC101508924</name>
</gene>